<feature type="region of interest" description="Disordered" evidence="1">
    <location>
        <begin position="1"/>
        <end position="22"/>
    </location>
</feature>
<reference evidence="2 3" key="1">
    <citation type="submission" date="2017-04" db="EMBL/GenBank/DDBJ databases">
        <authorList>
            <person name="Afonso C.L."/>
            <person name="Miller P.J."/>
            <person name="Scott M.A."/>
            <person name="Spackman E."/>
            <person name="Goraichik I."/>
            <person name="Dimitrov K.M."/>
            <person name="Suarez D.L."/>
            <person name="Swayne D.E."/>
        </authorList>
    </citation>
    <scope>NUCLEOTIDE SEQUENCE [LARGE SCALE GENOMIC DNA]</scope>
    <source>
        <strain evidence="2 3">CGMCC 1.12644</strain>
    </source>
</reference>
<evidence type="ECO:0008006" key="4">
    <source>
        <dbReference type="Google" id="ProtNLM"/>
    </source>
</evidence>
<evidence type="ECO:0000256" key="1">
    <source>
        <dbReference type="SAM" id="MobiDB-lite"/>
    </source>
</evidence>
<organism evidence="2 3">
    <name type="scientific">Primorskyibacter flagellatus</name>
    <dbReference type="NCBI Taxonomy" id="1387277"/>
    <lineage>
        <taxon>Bacteria</taxon>
        <taxon>Pseudomonadati</taxon>
        <taxon>Pseudomonadota</taxon>
        <taxon>Alphaproteobacteria</taxon>
        <taxon>Rhodobacterales</taxon>
        <taxon>Roseobacteraceae</taxon>
        <taxon>Primorskyibacter</taxon>
    </lineage>
</organism>
<name>A0A1W2BYY3_9RHOB</name>
<dbReference type="EMBL" id="FWYD01000005">
    <property type="protein sequence ID" value="SMC78006.1"/>
    <property type="molecule type" value="Genomic_DNA"/>
</dbReference>
<evidence type="ECO:0000313" key="2">
    <source>
        <dbReference type="EMBL" id="SMC78006.1"/>
    </source>
</evidence>
<evidence type="ECO:0000313" key="3">
    <source>
        <dbReference type="Proteomes" id="UP000192330"/>
    </source>
</evidence>
<dbReference type="STRING" id="1387277.SAMN06295998_105123"/>
<dbReference type="AlphaFoldDB" id="A0A1W2BYY3"/>
<accession>A0A1W2BYY3</accession>
<dbReference type="RefSeq" id="WP_084352855.1">
    <property type="nucleotide sequence ID" value="NZ_FWYD01000005.1"/>
</dbReference>
<protein>
    <recommendedName>
        <fullName evidence="4">Cobalamin biosynthesis protein CbiX</fullName>
    </recommendedName>
</protein>
<proteinExistence type="predicted"/>
<dbReference type="OrthoDB" id="7346027at2"/>
<dbReference type="Proteomes" id="UP000192330">
    <property type="component" value="Unassembled WGS sequence"/>
</dbReference>
<keyword evidence="3" id="KW-1185">Reference proteome</keyword>
<sequence>MPSSASPGPTALIVAHGSPSDPDGQERLLADLAARAAAHLPGWQVSSATLACKGRFEEKCARLGTPMIYPFFMAEGYFTRNVLARKSADLGLTMLSPFGVDPALEDVAETVLRDRLGALGWKVAETDLLIAAHGSAVSKTSRNSAQRFAKKMMTRCGFRSVATGYVEEPPFLADAARDLGAQSICLAHFALRSGHVEIDLPEAFEAARFRGPVLPPMIEWPETPGLIAQSLLAAHASLPAGRPS</sequence>
<gene>
    <name evidence="2" type="ORF">SAMN06295998_105123</name>
</gene>
<dbReference type="SUPFAM" id="SSF53800">
    <property type="entry name" value="Chelatase"/>
    <property type="match status" value="2"/>
</dbReference>
<dbReference type="Gene3D" id="3.40.50.1400">
    <property type="match status" value="2"/>
</dbReference>